<name>A0ACB6R2G0_9PLEO</name>
<protein>
    <submittedName>
        <fullName evidence="1">Uncharacterized protein</fullName>
    </submittedName>
</protein>
<keyword evidence="2" id="KW-1185">Reference proteome</keyword>
<dbReference type="EMBL" id="MU003500">
    <property type="protein sequence ID" value="KAF2473444.1"/>
    <property type="molecule type" value="Genomic_DNA"/>
</dbReference>
<evidence type="ECO:0000313" key="2">
    <source>
        <dbReference type="Proteomes" id="UP000799755"/>
    </source>
</evidence>
<organism evidence="1 2">
    <name type="scientific">Lindgomyces ingoldianus</name>
    <dbReference type="NCBI Taxonomy" id="673940"/>
    <lineage>
        <taxon>Eukaryota</taxon>
        <taxon>Fungi</taxon>
        <taxon>Dikarya</taxon>
        <taxon>Ascomycota</taxon>
        <taxon>Pezizomycotina</taxon>
        <taxon>Dothideomycetes</taxon>
        <taxon>Pleosporomycetidae</taxon>
        <taxon>Pleosporales</taxon>
        <taxon>Lindgomycetaceae</taxon>
        <taxon>Lindgomyces</taxon>
    </lineage>
</organism>
<evidence type="ECO:0000313" key="1">
    <source>
        <dbReference type="EMBL" id="KAF2473444.1"/>
    </source>
</evidence>
<accession>A0ACB6R2G0</accession>
<comment type="caution">
    <text evidence="1">The sequence shown here is derived from an EMBL/GenBank/DDBJ whole genome shotgun (WGS) entry which is preliminary data.</text>
</comment>
<proteinExistence type="predicted"/>
<sequence length="1165" mass="128511">MASGTKGPAASMAPLNGVSGSHPPAPAPVNRKKQKRREKQAAKQAAEQQKHTPAPAKNGHPPQGQSSAGHAQRLSGQPAPLYAGAGLDDPDSFEPPEGEYYSDDELYGTNGHYPTGYTGPPPATGTGKKSKKKTKAGSATQQPAYPSAPPPHHPPSHPPPPHTTLDAPRKSHSKDRIWNTSTSEERERIKEFWLSLGEDERKSLVKIEKEAVLRKMKEQQKHSCSCTVCGRKRTAIEEELEVLYDAYYEELEQYANHQQDGGPILPASRYAQALSSMPHGRPMMTTHPPSRIRELTESEDDEEEEEGEEEEYSEDDDEDYISEDEPIDLPRGSAADFFNFGNSLTVKGGILTVADDLLKNDGKKFIEMMEQLAERRMQREEEAQYASHPSMYSKSHSSHNHNAPPEEDDFDEEEEDEEEGYDDGDYEDDEDEEDTMTEEQRMEEGRRMFQIFAARMFEQRVLTAYREKVARERQQRLLEELAEDDQKKEQKEAKRAKEAQKKKEKKEKQRLAKAEEKARKDAEKAAQEAEAKAAEEKRLEEQRKKREEQRKKKEAERKAQEEEKQRKEAERLKRQQEERERQQEIERKAREHKAQEKKARDDAKRKEREEREAKEKEAREKKAQEEKERREREAKAKAERERIRKEEQAASAAQNAAPSLKKSSQPVAVALPPGLLKQSSSTGMPSPHIMPAIPKAPTPNRPRQSSQQGSHGSSPKTPQVAPGTSKSMSPASQIQNTIVPKQILTKPPTSQQPPPVHHTQPTSPMPPMGPPPGMQPPAGMGLSNMPPGLNGFPHGQGPMIPGMGPRHSVNNMPFYPQPPGPQNFRPFLPPGMHAPNAMPMGRGFSMDGPPGLGPSIPGIGGPNQMPGFGMGMPSHSRQASASFDKPNVEPPITAPQAQPIARPAGPIQRPSSVKPHEENKQPHDLDVDNLASHLGSKALLDDADDMPDFPSEPRRTSLQPHGSLRGGGPLGFGFSDAPGQPRADSYAPFGSSSNTGSVWSTPPMPFPMTGAPGWGNSPTTSMFNNPFPHPTPGIQRPNEPRITWIRRLICDACKIESTIKPGLNGFVNVSDVYRHIETVPNQSQEPISQQELKTACEVYGDAANGGGQLTYKDDTAGSGQATIKFEEMGGPSAALGEIGSPIPGHSVPANVFGGRPFANLGHGGF</sequence>
<gene>
    <name evidence="1" type="ORF">BDR25DRAFT_282986</name>
</gene>
<dbReference type="Proteomes" id="UP000799755">
    <property type="component" value="Unassembled WGS sequence"/>
</dbReference>
<reference evidence="1" key="1">
    <citation type="journal article" date="2020" name="Stud. Mycol.">
        <title>101 Dothideomycetes genomes: a test case for predicting lifestyles and emergence of pathogens.</title>
        <authorList>
            <person name="Haridas S."/>
            <person name="Albert R."/>
            <person name="Binder M."/>
            <person name="Bloem J."/>
            <person name="Labutti K."/>
            <person name="Salamov A."/>
            <person name="Andreopoulos B."/>
            <person name="Baker S."/>
            <person name="Barry K."/>
            <person name="Bills G."/>
            <person name="Bluhm B."/>
            <person name="Cannon C."/>
            <person name="Castanera R."/>
            <person name="Culley D."/>
            <person name="Daum C."/>
            <person name="Ezra D."/>
            <person name="Gonzalez J."/>
            <person name="Henrissat B."/>
            <person name="Kuo A."/>
            <person name="Liang C."/>
            <person name="Lipzen A."/>
            <person name="Lutzoni F."/>
            <person name="Magnuson J."/>
            <person name="Mondo S."/>
            <person name="Nolan M."/>
            <person name="Ohm R."/>
            <person name="Pangilinan J."/>
            <person name="Park H.-J."/>
            <person name="Ramirez L."/>
            <person name="Alfaro M."/>
            <person name="Sun H."/>
            <person name="Tritt A."/>
            <person name="Yoshinaga Y."/>
            <person name="Zwiers L.-H."/>
            <person name="Turgeon B."/>
            <person name="Goodwin S."/>
            <person name="Spatafora J."/>
            <person name="Crous P."/>
            <person name="Grigoriev I."/>
        </authorList>
    </citation>
    <scope>NUCLEOTIDE SEQUENCE</scope>
    <source>
        <strain evidence="1">ATCC 200398</strain>
    </source>
</reference>